<proteinExistence type="predicted"/>
<gene>
    <name evidence="1" type="ORF">Afe05nite_78360</name>
</gene>
<evidence type="ECO:0000313" key="1">
    <source>
        <dbReference type="EMBL" id="GIE15996.1"/>
    </source>
</evidence>
<organism evidence="1 2">
    <name type="scientific">Paractinoplanes ferrugineus</name>
    <dbReference type="NCBI Taxonomy" id="113564"/>
    <lineage>
        <taxon>Bacteria</taxon>
        <taxon>Bacillati</taxon>
        <taxon>Actinomycetota</taxon>
        <taxon>Actinomycetes</taxon>
        <taxon>Micromonosporales</taxon>
        <taxon>Micromonosporaceae</taxon>
        <taxon>Paractinoplanes</taxon>
    </lineage>
</organism>
<evidence type="ECO:0000313" key="2">
    <source>
        <dbReference type="Proteomes" id="UP000598174"/>
    </source>
</evidence>
<sequence>MLAAALLVLAGGTWTLYSRNLIFKDSGIKACTAMRDGTSALQGGQPNARRMTEQQYRELRAVFEDSRYDDIRRHGTRLTDLVWQMSQGPEADGTALGYLQPLTEHLTGLQSACADQGVFVTLQPAAAYTGERRPERTAVGRCSDVFRGGKVIDQGAGAGRCLSPAGEVQAVASFGCTDGRKLYELDATSGAAGYGFSGSTFEEVDGDLAADAGYRTAVRSCLG</sequence>
<dbReference type="AlphaFoldDB" id="A0A919JF15"/>
<keyword evidence="2" id="KW-1185">Reference proteome</keyword>
<dbReference type="EMBL" id="BOMM01000075">
    <property type="protein sequence ID" value="GIE15996.1"/>
    <property type="molecule type" value="Genomic_DNA"/>
</dbReference>
<accession>A0A919JF15</accession>
<comment type="caution">
    <text evidence="1">The sequence shown here is derived from an EMBL/GenBank/DDBJ whole genome shotgun (WGS) entry which is preliminary data.</text>
</comment>
<protein>
    <submittedName>
        <fullName evidence="1">Uncharacterized protein</fullName>
    </submittedName>
</protein>
<dbReference type="Proteomes" id="UP000598174">
    <property type="component" value="Unassembled WGS sequence"/>
</dbReference>
<name>A0A919JF15_9ACTN</name>
<reference evidence="1" key="1">
    <citation type="submission" date="2021-01" db="EMBL/GenBank/DDBJ databases">
        <title>Whole genome shotgun sequence of Actinoplanes ferrugineus NBRC 15555.</title>
        <authorList>
            <person name="Komaki H."/>
            <person name="Tamura T."/>
        </authorList>
    </citation>
    <scope>NUCLEOTIDE SEQUENCE</scope>
    <source>
        <strain evidence="1">NBRC 15555</strain>
    </source>
</reference>